<evidence type="ECO:0000256" key="5">
    <source>
        <dbReference type="SAM" id="MobiDB-lite"/>
    </source>
</evidence>
<feature type="region of interest" description="Disordered" evidence="5">
    <location>
        <begin position="260"/>
        <end position="280"/>
    </location>
</feature>
<feature type="region of interest" description="Disordered" evidence="5">
    <location>
        <begin position="179"/>
        <end position="230"/>
    </location>
</feature>
<evidence type="ECO:0000313" key="7">
    <source>
        <dbReference type="EMBL" id="GFF20698.1"/>
    </source>
</evidence>
<gene>
    <name evidence="7" type="ORF">ATEIFO6365_0013003200</name>
</gene>
<dbReference type="GO" id="GO:0071944">
    <property type="term" value="C:cell periphery"/>
    <property type="evidence" value="ECO:0007669"/>
    <property type="project" value="UniProtKB-ARBA"/>
</dbReference>
<dbReference type="InterPro" id="IPR051694">
    <property type="entry name" value="Immunoregulatory_rcpt-like"/>
</dbReference>
<dbReference type="GO" id="GO:0016020">
    <property type="term" value="C:membrane"/>
    <property type="evidence" value="ECO:0007669"/>
    <property type="project" value="UniProtKB-SubCell"/>
</dbReference>
<feature type="compositionally biased region" description="Basic and acidic residues" evidence="5">
    <location>
        <begin position="207"/>
        <end position="230"/>
    </location>
</feature>
<organism evidence="7 8">
    <name type="scientific">Aspergillus terreus</name>
    <dbReference type="NCBI Taxonomy" id="33178"/>
    <lineage>
        <taxon>Eukaryota</taxon>
        <taxon>Fungi</taxon>
        <taxon>Dikarya</taxon>
        <taxon>Ascomycota</taxon>
        <taxon>Pezizomycotina</taxon>
        <taxon>Eurotiomycetes</taxon>
        <taxon>Eurotiomycetidae</taxon>
        <taxon>Eurotiales</taxon>
        <taxon>Aspergillaceae</taxon>
        <taxon>Aspergillus</taxon>
        <taxon>Aspergillus subgen. Circumdati</taxon>
    </lineage>
</organism>
<evidence type="ECO:0000256" key="4">
    <source>
        <dbReference type="ARBA" id="ARBA00023136"/>
    </source>
</evidence>
<evidence type="ECO:0000256" key="3">
    <source>
        <dbReference type="ARBA" id="ARBA00022989"/>
    </source>
</evidence>
<feature type="transmembrane region" description="Helical" evidence="6">
    <location>
        <begin position="152"/>
        <end position="175"/>
    </location>
</feature>
<accession>A0A5M3ZF09</accession>
<dbReference type="EMBL" id="BLJY01000013">
    <property type="protein sequence ID" value="GFF20698.1"/>
    <property type="molecule type" value="Genomic_DNA"/>
</dbReference>
<keyword evidence="2 6" id="KW-0812">Transmembrane</keyword>
<dbReference type="PANTHER" id="PTHR15549">
    <property type="entry name" value="PAIRED IMMUNOGLOBULIN-LIKE TYPE 2 RECEPTOR"/>
    <property type="match status" value="1"/>
</dbReference>
<keyword evidence="3 6" id="KW-1133">Transmembrane helix</keyword>
<evidence type="ECO:0000313" key="8">
    <source>
        <dbReference type="Proteomes" id="UP000452235"/>
    </source>
</evidence>
<protein>
    <submittedName>
        <fullName evidence="7">Uncharacterized protein</fullName>
    </submittedName>
</protein>
<dbReference type="OrthoDB" id="2251794at2759"/>
<dbReference type="Proteomes" id="UP000452235">
    <property type="component" value="Unassembled WGS sequence"/>
</dbReference>
<comment type="subcellular location">
    <subcellularLocation>
        <location evidence="1">Membrane</location>
        <topology evidence="1">Single-pass membrane protein</topology>
    </subcellularLocation>
</comment>
<dbReference type="AlphaFoldDB" id="A0A5M3ZF09"/>
<dbReference type="PANTHER" id="PTHR15549:SF30">
    <property type="entry name" value="MID2 DOMAIN-CONTAINING PROTEIN"/>
    <property type="match status" value="1"/>
</dbReference>
<sequence>MLPGYIDANQLLTRQDGNSSIYGQCWGGLGQGECFPADRCAGILYINQCTESSNHVCCLNRECTVPQGTGWCKDRSNQTCADGTFISGTQAPWPCPGGNSIQCCVKYADMTNGTSSTTSSSTTASATAIATATATSTSVRETGSSGLTAAQIGGIVGGVVGFVAVVAVAAGLVLWRRRRRRKSEEEGAPSGLSDEQGGKGAGAAVDALEKKEDGGEGGGRKDDVPILDGRMRQEMDAQGRAALYEIGTGGQDVKGVVQRGGVSELPGEMGVSELSGERER</sequence>
<evidence type="ECO:0000256" key="6">
    <source>
        <dbReference type="SAM" id="Phobius"/>
    </source>
</evidence>
<evidence type="ECO:0000256" key="2">
    <source>
        <dbReference type="ARBA" id="ARBA00022692"/>
    </source>
</evidence>
<keyword evidence="4 6" id="KW-0472">Membrane</keyword>
<evidence type="ECO:0000256" key="1">
    <source>
        <dbReference type="ARBA" id="ARBA00004167"/>
    </source>
</evidence>
<reference evidence="7 8" key="1">
    <citation type="submission" date="2020-01" db="EMBL/GenBank/DDBJ databases">
        <title>Aspergillus terreus IFO 6365 whole genome shotgun sequence.</title>
        <authorList>
            <person name="Kanamasa S."/>
            <person name="Takahashi H."/>
        </authorList>
    </citation>
    <scope>NUCLEOTIDE SEQUENCE [LARGE SCALE GENOMIC DNA]</scope>
    <source>
        <strain evidence="7 8">IFO 6365</strain>
    </source>
</reference>
<name>A0A5M3ZF09_ASPTE</name>
<proteinExistence type="predicted"/>
<keyword evidence="8" id="KW-1185">Reference proteome</keyword>
<dbReference type="VEuPathDB" id="FungiDB:ATEG_09523"/>
<comment type="caution">
    <text evidence="7">The sequence shown here is derived from an EMBL/GenBank/DDBJ whole genome shotgun (WGS) entry which is preliminary data.</text>
</comment>